<evidence type="ECO:0000313" key="2">
    <source>
        <dbReference type="EMBL" id="JAH32458.1"/>
    </source>
</evidence>
<dbReference type="EMBL" id="GBXM01076119">
    <property type="protein sequence ID" value="JAH32458.1"/>
    <property type="molecule type" value="Transcribed_RNA"/>
</dbReference>
<feature type="signal peptide" evidence="1">
    <location>
        <begin position="1"/>
        <end position="22"/>
    </location>
</feature>
<dbReference type="AlphaFoldDB" id="A0A0E9RVY6"/>
<feature type="chain" id="PRO_5002431851" evidence="1">
    <location>
        <begin position="23"/>
        <end position="48"/>
    </location>
</feature>
<keyword evidence="1" id="KW-0732">Signal</keyword>
<reference evidence="2" key="2">
    <citation type="journal article" date="2015" name="Fish Shellfish Immunol.">
        <title>Early steps in the European eel (Anguilla anguilla)-Vibrio vulnificus interaction in the gills: Role of the RtxA13 toxin.</title>
        <authorList>
            <person name="Callol A."/>
            <person name="Pajuelo D."/>
            <person name="Ebbesson L."/>
            <person name="Teles M."/>
            <person name="MacKenzie S."/>
            <person name="Amaro C."/>
        </authorList>
    </citation>
    <scope>NUCLEOTIDE SEQUENCE</scope>
</reference>
<organism evidence="2">
    <name type="scientific">Anguilla anguilla</name>
    <name type="common">European freshwater eel</name>
    <name type="synonym">Muraena anguilla</name>
    <dbReference type="NCBI Taxonomy" id="7936"/>
    <lineage>
        <taxon>Eukaryota</taxon>
        <taxon>Metazoa</taxon>
        <taxon>Chordata</taxon>
        <taxon>Craniata</taxon>
        <taxon>Vertebrata</taxon>
        <taxon>Euteleostomi</taxon>
        <taxon>Actinopterygii</taxon>
        <taxon>Neopterygii</taxon>
        <taxon>Teleostei</taxon>
        <taxon>Anguilliformes</taxon>
        <taxon>Anguillidae</taxon>
        <taxon>Anguilla</taxon>
    </lineage>
</organism>
<proteinExistence type="predicted"/>
<evidence type="ECO:0000256" key="1">
    <source>
        <dbReference type="SAM" id="SignalP"/>
    </source>
</evidence>
<reference evidence="2" key="1">
    <citation type="submission" date="2014-11" db="EMBL/GenBank/DDBJ databases">
        <authorList>
            <person name="Amaro Gonzalez C."/>
        </authorList>
    </citation>
    <scope>NUCLEOTIDE SEQUENCE</scope>
</reference>
<accession>A0A0E9RVY6</accession>
<protein>
    <submittedName>
        <fullName evidence="2">Uncharacterized protein</fullName>
    </submittedName>
</protein>
<name>A0A0E9RVY6_ANGAN</name>
<sequence>MGQLAAQLFLCKLCVFASLVHEQESEQGSRFDSRCGICIWSLFGCLST</sequence>